<dbReference type="PANTHER" id="PTHR40618:SF1">
    <property type="entry name" value="B-ZIP TRANSCRIPTION FACTOR (EUROFUNG)"/>
    <property type="match status" value="1"/>
</dbReference>
<keyword evidence="1" id="KW-0175">Coiled coil</keyword>
<reference evidence="3 4" key="1">
    <citation type="submission" date="2019-04" db="EMBL/GenBank/DDBJ databases">
        <authorList>
            <consortium name="DOE Joint Genome Institute"/>
            <person name="Mondo S."/>
            <person name="Kjaerbolling I."/>
            <person name="Vesth T."/>
            <person name="Frisvad J.C."/>
            <person name="Nybo J.L."/>
            <person name="Theobald S."/>
            <person name="Kildgaard S."/>
            <person name="Isbrandt T."/>
            <person name="Kuo A."/>
            <person name="Sato A."/>
            <person name="Lyhne E.K."/>
            <person name="Kogle M.E."/>
            <person name="Wiebenga A."/>
            <person name="Kun R.S."/>
            <person name="Lubbers R.J."/>
            <person name="Makela M.R."/>
            <person name="Barry K."/>
            <person name="Chovatia M."/>
            <person name="Clum A."/>
            <person name="Daum C."/>
            <person name="Haridas S."/>
            <person name="He G."/>
            <person name="LaButti K."/>
            <person name="Lipzen A."/>
            <person name="Riley R."/>
            <person name="Salamov A."/>
            <person name="Simmons B.A."/>
            <person name="Magnuson J.K."/>
            <person name="Henrissat B."/>
            <person name="Mortensen U.H."/>
            <person name="Larsen T.O."/>
            <person name="Devries R.P."/>
            <person name="Grigoriev I.V."/>
            <person name="Machida M."/>
            <person name="Baker S.E."/>
            <person name="Andersen M.R."/>
            <person name="Cantor M.N."/>
            <person name="Hua S.X."/>
        </authorList>
    </citation>
    <scope>NUCLEOTIDE SEQUENCE [LARGE SCALE GENOMIC DNA]</scope>
    <source>
        <strain evidence="3 4">CBS 117616</strain>
    </source>
</reference>
<dbReference type="InterPro" id="IPR046347">
    <property type="entry name" value="bZIP_sf"/>
</dbReference>
<dbReference type="SUPFAM" id="SSF57959">
    <property type="entry name" value="Leucine zipper domain"/>
    <property type="match status" value="1"/>
</dbReference>
<keyword evidence="4" id="KW-1185">Reference proteome</keyword>
<feature type="compositionally biased region" description="Basic and acidic residues" evidence="2">
    <location>
        <begin position="102"/>
        <end position="114"/>
    </location>
</feature>
<feature type="coiled-coil region" evidence="1">
    <location>
        <begin position="128"/>
        <end position="155"/>
    </location>
</feature>
<proteinExistence type="predicted"/>
<gene>
    <name evidence="3" type="ORF">BDV36DRAFT_295544</name>
</gene>
<dbReference type="Gene3D" id="1.20.5.170">
    <property type="match status" value="1"/>
</dbReference>
<dbReference type="PANTHER" id="PTHR40618">
    <property type="entry name" value="B-ZIP TRANSCRIPTION FACTOR (EUROFUNG)-RELATED"/>
    <property type="match status" value="1"/>
</dbReference>
<accession>A0ABQ6WRE7</accession>
<evidence type="ECO:0000313" key="3">
    <source>
        <dbReference type="EMBL" id="KAE8418141.1"/>
    </source>
</evidence>
<protein>
    <recommendedName>
        <fullName evidence="5">BZIP domain-containing protein</fullName>
    </recommendedName>
</protein>
<dbReference type="EMBL" id="ML735730">
    <property type="protein sequence ID" value="KAE8418141.1"/>
    <property type="molecule type" value="Genomic_DNA"/>
</dbReference>
<evidence type="ECO:0000256" key="1">
    <source>
        <dbReference type="SAM" id="Coils"/>
    </source>
</evidence>
<evidence type="ECO:0008006" key="5">
    <source>
        <dbReference type="Google" id="ProtNLM"/>
    </source>
</evidence>
<name>A0ABQ6WRE7_9EURO</name>
<dbReference type="Proteomes" id="UP000325395">
    <property type="component" value="Unassembled WGS sequence"/>
</dbReference>
<organism evidence="3 4">
    <name type="scientific">Aspergillus pseudocaelatus</name>
    <dbReference type="NCBI Taxonomy" id="1825620"/>
    <lineage>
        <taxon>Eukaryota</taxon>
        <taxon>Fungi</taxon>
        <taxon>Dikarya</taxon>
        <taxon>Ascomycota</taxon>
        <taxon>Pezizomycotina</taxon>
        <taxon>Eurotiomycetes</taxon>
        <taxon>Eurotiomycetidae</taxon>
        <taxon>Eurotiales</taxon>
        <taxon>Aspergillaceae</taxon>
        <taxon>Aspergillus</taxon>
        <taxon>Aspergillus subgen. Circumdati</taxon>
    </lineage>
</organism>
<feature type="region of interest" description="Disordered" evidence="2">
    <location>
        <begin position="93"/>
        <end position="114"/>
    </location>
</feature>
<evidence type="ECO:0000313" key="4">
    <source>
        <dbReference type="Proteomes" id="UP000325395"/>
    </source>
</evidence>
<dbReference type="CDD" id="cd14688">
    <property type="entry name" value="bZIP_YAP"/>
    <property type="match status" value="1"/>
</dbReference>
<evidence type="ECO:0000256" key="2">
    <source>
        <dbReference type="SAM" id="MobiDB-lite"/>
    </source>
</evidence>
<sequence length="441" mass="49529">MSESEYQCPFAEGVPSMSLLSSLLSATAFPLPKQSIPPNGKNSPSDMPLYDGRAALAVLPAYSEEVNNDLDCSELSPTLQQQQQSNSSAALLEGRLQTPRPGRKEVEAKGSKADRRRMQIRLAQRAYRSRKEESLRALKTRVSLLENTLQGARDTLLEIQNIATDSGNQSIREVLIVRLRAIQQSLSGSYDVELERKLRRKIETSARVPPPFTSIIESTRSRSDSLEDKQQKQRETPFARISLSWALSPVLAMSLADFIEWLHTTCLYVGYLGLSDASVRTSQLEYKFGLLLTLMDRNDATSLFASSIRSKIDQTIETKWENIPFLRLGGAGSHYPGNIPREAGPRYRQRSWIPVDVSNFSPSIKSDLSGDWFDLHDLAGYLAENVVTLSAPISASRSRTRFHAGVDQVCLLQCKDVYPKFQNYRRLTFSLRQHSEPKRSV</sequence>